<dbReference type="GeneID" id="98666683"/>
<evidence type="ECO:0000313" key="4">
    <source>
        <dbReference type="Proteomes" id="UP000183299"/>
    </source>
</evidence>
<name>A0A1I3WF35_9RHOB</name>
<dbReference type="GO" id="GO:0009228">
    <property type="term" value="P:thiamine biosynthetic process"/>
    <property type="evidence" value="ECO:0007669"/>
    <property type="project" value="InterPro"/>
</dbReference>
<dbReference type="RefSeq" id="WP_066605367.1">
    <property type="nucleotide sequence ID" value="NZ_FORY01000024.1"/>
</dbReference>
<keyword evidence="4" id="KW-1185">Reference proteome</keyword>
<dbReference type="Proteomes" id="UP000183299">
    <property type="component" value="Unassembled WGS sequence"/>
</dbReference>
<protein>
    <submittedName>
        <fullName evidence="3">NitT/TauT family transport system substrate-binding protein</fullName>
    </submittedName>
</protein>
<dbReference type="EMBL" id="FORY01000024">
    <property type="protein sequence ID" value="SFK05793.1"/>
    <property type="molecule type" value="Genomic_DNA"/>
</dbReference>
<evidence type="ECO:0000259" key="2">
    <source>
        <dbReference type="Pfam" id="PF09084"/>
    </source>
</evidence>
<dbReference type="STRING" id="576117.SAMN04488138_1245"/>
<feature type="chain" id="PRO_5010260532" evidence="1">
    <location>
        <begin position="22"/>
        <end position="322"/>
    </location>
</feature>
<dbReference type="AlphaFoldDB" id="A0A1I3WF35"/>
<dbReference type="InterPro" id="IPR027939">
    <property type="entry name" value="NMT1/THI5"/>
</dbReference>
<dbReference type="Gene3D" id="3.40.190.10">
    <property type="entry name" value="Periplasmic binding protein-like II"/>
    <property type="match status" value="2"/>
</dbReference>
<evidence type="ECO:0000313" key="3">
    <source>
        <dbReference type="EMBL" id="SFK05793.1"/>
    </source>
</evidence>
<dbReference type="SUPFAM" id="SSF53850">
    <property type="entry name" value="Periplasmic binding protein-like II"/>
    <property type="match status" value="1"/>
</dbReference>
<dbReference type="Pfam" id="PF09084">
    <property type="entry name" value="NMT1"/>
    <property type="match status" value="1"/>
</dbReference>
<proteinExistence type="predicted"/>
<dbReference type="OrthoDB" id="5372616at2"/>
<organism evidence="3 4">
    <name type="scientific">Celeribacter halophilus</name>
    <dbReference type="NCBI Taxonomy" id="576117"/>
    <lineage>
        <taxon>Bacteria</taxon>
        <taxon>Pseudomonadati</taxon>
        <taxon>Pseudomonadota</taxon>
        <taxon>Alphaproteobacteria</taxon>
        <taxon>Rhodobacterales</taxon>
        <taxon>Roseobacteraceae</taxon>
        <taxon>Celeribacter</taxon>
    </lineage>
</organism>
<accession>A0A1I3WF35</accession>
<gene>
    <name evidence="3" type="ORF">SAMN04488138_1245</name>
</gene>
<evidence type="ECO:0000256" key="1">
    <source>
        <dbReference type="SAM" id="SignalP"/>
    </source>
</evidence>
<feature type="domain" description="SsuA/THI5-like" evidence="2">
    <location>
        <begin position="37"/>
        <end position="240"/>
    </location>
</feature>
<feature type="signal peptide" evidence="1">
    <location>
        <begin position="1"/>
        <end position="21"/>
    </location>
</feature>
<dbReference type="PANTHER" id="PTHR31528:SF3">
    <property type="entry name" value="THIAMINE BIOSYNTHESIS PROTEIN HI_0357-RELATED"/>
    <property type="match status" value="1"/>
</dbReference>
<dbReference type="InterPro" id="IPR015168">
    <property type="entry name" value="SsuA/THI5"/>
</dbReference>
<reference evidence="3 4" key="1">
    <citation type="submission" date="2016-10" db="EMBL/GenBank/DDBJ databases">
        <authorList>
            <person name="de Groot N.N."/>
        </authorList>
    </citation>
    <scope>NUCLEOTIDE SEQUENCE [LARGE SCALE GENOMIC DNA]</scope>
    <source>
        <strain evidence="3 4">CGMCC 1.8891</strain>
    </source>
</reference>
<keyword evidence="1" id="KW-0732">Signal</keyword>
<sequence length="322" mass="34927">MRYFARPLLLVSTMLAGPALAADLTPLTYNLNWLPQAEHCGFFQAKATGLYEEAGLDVTLVSGGPETNVPILVAGGAVDLGMGSSFTTMNMAAEGIDGVTIAAFLQKSPQSLVAHPGQGVETLADLKDREIMVANFSRTEFWQFLKAEHGFSDEQLRPYAYSSAPFLADKRAVQQGYVTEDVFLLGAEMNEPPVSILLADYGYQDYASTVFGMSKWLNENREAVEAFLAASAEGWRACIDGDYEPAKQAVMVANPDHSAALFDFKMSQMIGLDMVTGESDLPIGSMDAARWNSFAETMKTAGVYAETLDPTKAYDLTFLPSK</sequence>
<dbReference type="PANTHER" id="PTHR31528">
    <property type="entry name" value="4-AMINO-5-HYDROXYMETHYL-2-METHYLPYRIMIDINE PHOSPHATE SYNTHASE THI11-RELATED"/>
    <property type="match status" value="1"/>
</dbReference>